<keyword evidence="2" id="KW-0520">NAD</keyword>
<evidence type="ECO:0000313" key="5">
    <source>
        <dbReference type="Proteomes" id="UP001139054"/>
    </source>
</evidence>
<feature type="domain" description="FAD-binding" evidence="3">
    <location>
        <begin position="7"/>
        <end position="346"/>
    </location>
</feature>
<evidence type="ECO:0000259" key="3">
    <source>
        <dbReference type="Pfam" id="PF01494"/>
    </source>
</evidence>
<reference evidence="4" key="1">
    <citation type="submission" date="2022-01" db="EMBL/GenBank/DDBJ databases">
        <title>Genome sequnece data of strain Bradyrhizobium sp. nov.</title>
        <authorList>
            <person name="Zhang J."/>
        </authorList>
    </citation>
    <scope>NUCLEOTIDE SEQUENCE</scope>
    <source>
        <strain evidence="4">WYCCWR 13023</strain>
    </source>
</reference>
<dbReference type="AlphaFoldDB" id="A0A9X1RGX4"/>
<comment type="caution">
    <text evidence="4">The sequence shown here is derived from an EMBL/GenBank/DDBJ whole genome shotgun (WGS) entry which is preliminary data.</text>
</comment>
<dbReference type="SUPFAM" id="SSF51905">
    <property type="entry name" value="FAD/NAD(P)-binding domain"/>
    <property type="match status" value="1"/>
</dbReference>
<dbReference type="InterPro" id="IPR050631">
    <property type="entry name" value="PheA/TfdB_FAD_monoxygenase"/>
</dbReference>
<dbReference type="RefSeq" id="WP_237891955.1">
    <property type="nucleotide sequence ID" value="NZ_JAKLTY010000042.1"/>
</dbReference>
<dbReference type="PANTHER" id="PTHR43476:SF4">
    <property type="entry name" value="BLR0106 PROTEIN"/>
    <property type="match status" value="1"/>
</dbReference>
<gene>
    <name evidence="4" type="ORF">L6654_38225</name>
</gene>
<dbReference type="InterPro" id="IPR002938">
    <property type="entry name" value="FAD-bd"/>
</dbReference>
<dbReference type="PRINTS" id="PR00420">
    <property type="entry name" value="RNGMNOXGNASE"/>
</dbReference>
<dbReference type="Proteomes" id="UP001139054">
    <property type="component" value="Unassembled WGS sequence"/>
</dbReference>
<dbReference type="InterPro" id="IPR036188">
    <property type="entry name" value="FAD/NAD-bd_sf"/>
</dbReference>
<keyword evidence="1" id="KW-0560">Oxidoreductase</keyword>
<dbReference type="GO" id="GO:0071949">
    <property type="term" value="F:FAD binding"/>
    <property type="evidence" value="ECO:0007669"/>
    <property type="project" value="InterPro"/>
</dbReference>
<evidence type="ECO:0000256" key="2">
    <source>
        <dbReference type="ARBA" id="ARBA00023027"/>
    </source>
</evidence>
<proteinExistence type="predicted"/>
<dbReference type="PANTHER" id="PTHR43476">
    <property type="entry name" value="3-(3-HYDROXY-PHENYL)PROPIONATE/3-HYDROXYCINNAMIC ACID HYDROXYLASE"/>
    <property type="match status" value="1"/>
</dbReference>
<name>A0A9X1RGX4_9BRAD</name>
<organism evidence="4 5">
    <name type="scientific">Bradyrhizobium zhengyangense</name>
    <dbReference type="NCBI Taxonomy" id="2911009"/>
    <lineage>
        <taxon>Bacteria</taxon>
        <taxon>Pseudomonadati</taxon>
        <taxon>Pseudomonadota</taxon>
        <taxon>Alphaproteobacteria</taxon>
        <taxon>Hyphomicrobiales</taxon>
        <taxon>Nitrobacteraceae</taxon>
        <taxon>Bradyrhizobium</taxon>
    </lineage>
</organism>
<keyword evidence="4" id="KW-0503">Monooxygenase</keyword>
<evidence type="ECO:0000256" key="1">
    <source>
        <dbReference type="ARBA" id="ARBA00023002"/>
    </source>
</evidence>
<accession>A0A9X1RGX4</accession>
<evidence type="ECO:0000313" key="4">
    <source>
        <dbReference type="EMBL" id="MCG2632451.1"/>
    </source>
</evidence>
<dbReference type="EMBL" id="JAKLTY010000042">
    <property type="protein sequence ID" value="MCG2632451.1"/>
    <property type="molecule type" value="Genomic_DNA"/>
</dbReference>
<dbReference type="Pfam" id="PF01494">
    <property type="entry name" value="FAD_binding_3"/>
    <property type="match status" value="1"/>
</dbReference>
<dbReference type="Gene3D" id="3.50.50.60">
    <property type="entry name" value="FAD/NAD(P)-binding domain"/>
    <property type="match status" value="1"/>
</dbReference>
<protein>
    <submittedName>
        <fullName evidence="4">FAD-dependent monooxygenase</fullName>
    </submittedName>
</protein>
<dbReference type="GO" id="GO:0004497">
    <property type="term" value="F:monooxygenase activity"/>
    <property type="evidence" value="ECO:0007669"/>
    <property type="project" value="UniProtKB-KW"/>
</dbReference>
<sequence>MTNVTPDVVIVGGGIAGGTMATVLAKNGLEVSILERETTYPDRVRGEWIAPWGVAEFARLGLFDLLRANGAIPVERNVPYDENWPGGAAEQRALDFSRLPPDLPRPLCIGHPTMCIAFAAAARAAGAKVVSGVKDVEVTAGARPTVSFSSNGTAVQLSPRLVIGADGRNSSLRKRLGFSVLANEPHNLLGGMLVANVPDWPRQVQAIGTEDRLHYFVFPQGKDMVRLYACYDFADRHRFAGPDREARLLQAFRLKCLPYADAILGGRPVSPFHSYSNEDHWIDDPTLPGVVLIGDAAGHNDPITGQGLSIAARDVRIVSDILLSEKDWDRAGFEPYVDERRERMRRLRITAGLATKIRVEFGEEARLRRARVGDRMLERQLSPLPAAVIGPERLSTEAYTPETIERLIAP</sequence>